<dbReference type="EMBL" id="CP050831">
    <property type="protein sequence ID" value="QIU93389.1"/>
    <property type="molecule type" value="Genomic_DNA"/>
</dbReference>
<evidence type="ECO:0000313" key="2">
    <source>
        <dbReference type="Proteomes" id="UP000501780"/>
    </source>
</evidence>
<dbReference type="RefSeq" id="WP_167960489.1">
    <property type="nucleotide sequence ID" value="NZ_CP050831.1"/>
</dbReference>
<accession>A0A6H0KJH6</accession>
<proteinExistence type="predicted"/>
<keyword evidence="2" id="KW-1185">Reference proteome</keyword>
<reference evidence="1 2" key="1">
    <citation type="submission" date="2020-03" db="EMBL/GenBank/DDBJ databases">
        <title>Genomic analysis of Bacteroides faecium CBA7301.</title>
        <authorList>
            <person name="Kim J."/>
            <person name="Roh S.W."/>
        </authorList>
    </citation>
    <scope>NUCLEOTIDE SEQUENCE [LARGE SCALE GENOMIC DNA]</scope>
    <source>
        <strain evidence="1 2">CBA7301</strain>
    </source>
</reference>
<gene>
    <name evidence="1" type="ORF">BacF7301_04130</name>
</gene>
<protein>
    <submittedName>
        <fullName evidence="1">Uncharacterized protein</fullName>
    </submittedName>
</protein>
<organism evidence="1 2">
    <name type="scientific">Bacteroides faecium</name>
    <dbReference type="NCBI Taxonomy" id="2715212"/>
    <lineage>
        <taxon>Bacteria</taxon>
        <taxon>Pseudomonadati</taxon>
        <taxon>Bacteroidota</taxon>
        <taxon>Bacteroidia</taxon>
        <taxon>Bacteroidales</taxon>
        <taxon>Bacteroidaceae</taxon>
        <taxon>Bacteroides</taxon>
    </lineage>
</organism>
<dbReference type="KEGG" id="bfc:BacF7301_04130"/>
<dbReference type="Proteomes" id="UP000501780">
    <property type="component" value="Chromosome"/>
</dbReference>
<name>A0A6H0KJH6_9BACE</name>
<sequence>MTDKLLIEEIITKECERYELEKSGFVSDRHTAIQELLSGYSEFLPEDCSLEEFVERKKQLLHDWYSRKGFAKFFCRKAEKPCMFRMVKRLSQNVLSRLRRKQTEETVDDELRLEEGRTVAFKLSSALYAELYSEICCSGTLYATPGQLEEACVGRMHTMFPLKYALLYERLTAKDSEFWEEMWRLIRRFVRFLVTEKKRAEDEGTVEEVSMETVLSVQEQMEKGKLEQIASAGHLLNSLQMTGRNKFREWVRAEERKQEEVLLEEEDTRWQEFQYVEMTETDRIDGRFAYLLEMNEENEYDVCCALADVLDYGRGDVYEALVEGMQETVQVMTMLYVENKKYEEIARILYGGANGKCLANLRKLVSRGKEYLKKRMAELIVTYKRKGQVPFAREEEE</sequence>
<evidence type="ECO:0000313" key="1">
    <source>
        <dbReference type="EMBL" id="QIU93389.1"/>
    </source>
</evidence>
<dbReference type="AlphaFoldDB" id="A0A6H0KJH6"/>